<evidence type="ECO:0000256" key="2">
    <source>
        <dbReference type="SAM" id="Phobius"/>
    </source>
</evidence>
<name>A0A7E4VUP4_PANRE</name>
<feature type="compositionally biased region" description="Low complexity" evidence="1">
    <location>
        <begin position="150"/>
        <end position="163"/>
    </location>
</feature>
<reference evidence="4" key="2">
    <citation type="submission" date="2020-10" db="UniProtKB">
        <authorList>
            <consortium name="WormBaseParasite"/>
        </authorList>
    </citation>
    <scope>IDENTIFICATION</scope>
</reference>
<keyword evidence="3" id="KW-1185">Reference proteome</keyword>
<sequence>MTTFGVVLGLGLQAVFTLLLSSFIVITCKKKGTANNTTTAGGRKAASIPHKSRQCNQNSGLLNDDPDLKSNANVKIPATSPTSGDQAPAAGGGNTNTDHQQPRTDLNSNFTSPIVPPEGGGEAPTQTGTGTDGSKNVNGDGQTPSKANQPAPGAPGAPAAPGGSKEQATRPRTALPTPTTPPEQPAA</sequence>
<accession>A0A7E4VUP4</accession>
<keyword evidence="2" id="KW-1133">Transmembrane helix</keyword>
<proteinExistence type="predicted"/>
<feature type="compositionally biased region" description="Low complexity" evidence="1">
    <location>
        <begin position="34"/>
        <end position="46"/>
    </location>
</feature>
<evidence type="ECO:0000256" key="1">
    <source>
        <dbReference type="SAM" id="MobiDB-lite"/>
    </source>
</evidence>
<keyword evidence="2" id="KW-0472">Membrane</keyword>
<evidence type="ECO:0000313" key="4">
    <source>
        <dbReference type="WBParaSite" id="Pan_g3421.t1"/>
    </source>
</evidence>
<protein>
    <submittedName>
        <fullName evidence="4">Uncharacterized protein</fullName>
    </submittedName>
</protein>
<reference evidence="3" key="1">
    <citation type="journal article" date="2013" name="Genetics">
        <title>The draft genome and transcriptome of Panagrellus redivivus are shaped by the harsh demands of a free-living lifestyle.</title>
        <authorList>
            <person name="Srinivasan J."/>
            <person name="Dillman A.R."/>
            <person name="Macchietto M.G."/>
            <person name="Heikkinen L."/>
            <person name="Lakso M."/>
            <person name="Fracchia K.M."/>
            <person name="Antoshechkin I."/>
            <person name="Mortazavi A."/>
            <person name="Wong G."/>
            <person name="Sternberg P.W."/>
        </authorList>
    </citation>
    <scope>NUCLEOTIDE SEQUENCE [LARGE SCALE GENOMIC DNA]</scope>
    <source>
        <strain evidence="3">MT8872</strain>
    </source>
</reference>
<organism evidence="3 4">
    <name type="scientific">Panagrellus redivivus</name>
    <name type="common">Microworm</name>
    <dbReference type="NCBI Taxonomy" id="6233"/>
    <lineage>
        <taxon>Eukaryota</taxon>
        <taxon>Metazoa</taxon>
        <taxon>Ecdysozoa</taxon>
        <taxon>Nematoda</taxon>
        <taxon>Chromadorea</taxon>
        <taxon>Rhabditida</taxon>
        <taxon>Tylenchina</taxon>
        <taxon>Panagrolaimomorpha</taxon>
        <taxon>Panagrolaimoidea</taxon>
        <taxon>Panagrolaimidae</taxon>
        <taxon>Panagrellus</taxon>
    </lineage>
</organism>
<dbReference type="Proteomes" id="UP000492821">
    <property type="component" value="Unassembled WGS sequence"/>
</dbReference>
<feature type="compositionally biased region" description="Polar residues" evidence="1">
    <location>
        <begin position="124"/>
        <end position="148"/>
    </location>
</feature>
<feature type="transmembrane region" description="Helical" evidence="2">
    <location>
        <begin position="6"/>
        <end position="26"/>
    </location>
</feature>
<keyword evidence="2" id="KW-0812">Transmembrane</keyword>
<dbReference type="AlphaFoldDB" id="A0A7E4VUP4"/>
<feature type="compositionally biased region" description="Polar residues" evidence="1">
    <location>
        <begin position="95"/>
        <end position="112"/>
    </location>
</feature>
<feature type="compositionally biased region" description="Pro residues" evidence="1">
    <location>
        <begin position="178"/>
        <end position="187"/>
    </location>
</feature>
<dbReference type="WBParaSite" id="Pan_g3421.t1">
    <property type="protein sequence ID" value="Pan_g3421.t1"/>
    <property type="gene ID" value="Pan_g3421"/>
</dbReference>
<feature type="region of interest" description="Disordered" evidence="1">
    <location>
        <begin position="34"/>
        <end position="187"/>
    </location>
</feature>
<evidence type="ECO:0000313" key="3">
    <source>
        <dbReference type="Proteomes" id="UP000492821"/>
    </source>
</evidence>